<keyword evidence="2" id="KW-0808">Transferase</keyword>
<organism evidence="2 3">
    <name type="scientific">Salinigranum rubrum</name>
    <dbReference type="NCBI Taxonomy" id="755307"/>
    <lineage>
        <taxon>Archaea</taxon>
        <taxon>Methanobacteriati</taxon>
        <taxon>Methanobacteriota</taxon>
        <taxon>Stenosarchaea group</taxon>
        <taxon>Halobacteria</taxon>
        <taxon>Halobacteriales</taxon>
        <taxon>Haloferacaceae</taxon>
        <taxon>Salinigranum</taxon>
    </lineage>
</organism>
<evidence type="ECO:0000259" key="1">
    <source>
        <dbReference type="PROSITE" id="PS51186"/>
    </source>
</evidence>
<protein>
    <submittedName>
        <fullName evidence="2">GNAT family N-acetyltransferase</fullName>
    </submittedName>
</protein>
<dbReference type="PROSITE" id="PS51186">
    <property type="entry name" value="GNAT"/>
    <property type="match status" value="1"/>
</dbReference>
<name>A0A2I8VML0_9EURY</name>
<reference evidence="2 3" key="1">
    <citation type="submission" date="2018-01" db="EMBL/GenBank/DDBJ databases">
        <title>Complete genome sequence of Salinigranum rubrum GX10T, an extremely halophilic archaeon isolated from a marine solar saltern.</title>
        <authorList>
            <person name="Han S."/>
        </authorList>
    </citation>
    <scope>NUCLEOTIDE SEQUENCE [LARGE SCALE GENOMIC DNA]</scope>
    <source>
        <strain evidence="2 3">GX10</strain>
    </source>
</reference>
<dbReference type="EMBL" id="CP026309">
    <property type="protein sequence ID" value="AUV82329.1"/>
    <property type="molecule type" value="Genomic_DNA"/>
</dbReference>
<dbReference type="OrthoDB" id="55684at2157"/>
<dbReference type="GO" id="GO:0016747">
    <property type="term" value="F:acyltransferase activity, transferring groups other than amino-acyl groups"/>
    <property type="evidence" value="ECO:0007669"/>
    <property type="project" value="InterPro"/>
</dbReference>
<dbReference type="InterPro" id="IPR016181">
    <property type="entry name" value="Acyl_CoA_acyltransferase"/>
</dbReference>
<dbReference type="Gene3D" id="3.40.630.30">
    <property type="match status" value="1"/>
</dbReference>
<dbReference type="CDD" id="cd04301">
    <property type="entry name" value="NAT_SF"/>
    <property type="match status" value="1"/>
</dbReference>
<evidence type="ECO:0000313" key="2">
    <source>
        <dbReference type="EMBL" id="AUV82329.1"/>
    </source>
</evidence>
<dbReference type="RefSeq" id="WP_103426018.1">
    <property type="nucleotide sequence ID" value="NZ_CP026309.1"/>
</dbReference>
<sequence>MDITDKLSFSHKDRKDLYDYVESHGTVRKDEARRSLNMEPGAFGVHTTILRREGYIREVGDKLQIAYQEEAPRTYEFDDIEFVIRTAREDDQEKLTETIRDVAKEGDYFEAETVAEVLDHEEVLIRHNEVHSRLFFVACVGDDDEVAGWVHLDLPETEFLSHTAVLTVGCRAEFRGHGIGSALLERGVEWARDHGFEKLYNSIPATNERAIEFLEGHGWQTETVRSDHYKIDGDYVDEVMMAVDLLD</sequence>
<dbReference type="AlphaFoldDB" id="A0A2I8VML0"/>
<dbReference type="PANTHER" id="PTHR43072">
    <property type="entry name" value="N-ACETYLTRANSFERASE"/>
    <property type="match status" value="1"/>
</dbReference>
<gene>
    <name evidence="2" type="ORF">C2R22_12325</name>
</gene>
<proteinExistence type="predicted"/>
<evidence type="ECO:0000313" key="3">
    <source>
        <dbReference type="Proteomes" id="UP000236584"/>
    </source>
</evidence>
<dbReference type="KEGG" id="srub:C2R22_12325"/>
<dbReference type="Proteomes" id="UP000236584">
    <property type="component" value="Chromosome"/>
</dbReference>
<feature type="domain" description="N-acetyltransferase" evidence="1">
    <location>
        <begin position="82"/>
        <end position="242"/>
    </location>
</feature>
<dbReference type="PANTHER" id="PTHR43072:SF52">
    <property type="entry name" value="GCN5-RELATED N-ACETYLTRANSFERASE"/>
    <property type="match status" value="1"/>
</dbReference>
<keyword evidence="3" id="KW-1185">Reference proteome</keyword>
<dbReference type="GeneID" id="35592890"/>
<accession>A0A2I8VML0</accession>
<dbReference type="SUPFAM" id="SSF55729">
    <property type="entry name" value="Acyl-CoA N-acyltransferases (Nat)"/>
    <property type="match status" value="1"/>
</dbReference>
<dbReference type="Pfam" id="PF00583">
    <property type="entry name" value="Acetyltransf_1"/>
    <property type="match status" value="1"/>
</dbReference>
<dbReference type="InterPro" id="IPR000182">
    <property type="entry name" value="GNAT_dom"/>
</dbReference>